<organism evidence="2 3">
    <name type="scientific">Banduia mediterranea</name>
    <dbReference type="NCBI Taxonomy" id="3075609"/>
    <lineage>
        <taxon>Bacteria</taxon>
        <taxon>Pseudomonadati</taxon>
        <taxon>Pseudomonadota</taxon>
        <taxon>Gammaproteobacteria</taxon>
        <taxon>Nevskiales</taxon>
        <taxon>Algiphilaceae</taxon>
        <taxon>Banduia</taxon>
    </lineage>
</organism>
<dbReference type="InterPro" id="IPR019925">
    <property type="entry name" value="DNA_repair_protein_predicted"/>
</dbReference>
<protein>
    <submittedName>
        <fullName evidence="2">PD-(D/E)XK nuclease family protein</fullName>
    </submittedName>
</protein>
<name>A0ABU2WMA1_9GAMM</name>
<dbReference type="Pfam" id="PF12705">
    <property type="entry name" value="PDDEXK_1"/>
    <property type="match status" value="1"/>
</dbReference>
<dbReference type="Gene3D" id="3.90.320.10">
    <property type="match status" value="1"/>
</dbReference>
<dbReference type="NCBIfam" id="TIGR03623">
    <property type="entry name" value="probable DNA repair protein"/>
    <property type="match status" value="1"/>
</dbReference>
<feature type="domain" description="PD-(D/E)XK endonuclease-like" evidence="1">
    <location>
        <begin position="606"/>
        <end position="789"/>
    </location>
</feature>
<evidence type="ECO:0000313" key="2">
    <source>
        <dbReference type="EMBL" id="MDT0499005.1"/>
    </source>
</evidence>
<reference evidence="2 3" key="1">
    <citation type="submission" date="2023-09" db="EMBL/GenBank/DDBJ databases">
        <authorList>
            <person name="Rey-Velasco X."/>
        </authorList>
    </citation>
    <scope>NUCLEOTIDE SEQUENCE [LARGE SCALE GENOMIC DNA]</scope>
    <source>
        <strain evidence="2 3">W345</strain>
    </source>
</reference>
<dbReference type="InterPro" id="IPR038726">
    <property type="entry name" value="PDDEXK_AddAB-type"/>
</dbReference>
<accession>A0ABU2WMA1</accession>
<dbReference type="RefSeq" id="WP_311366416.1">
    <property type="nucleotide sequence ID" value="NZ_JAVRIC010000032.1"/>
</dbReference>
<proteinExistence type="predicted"/>
<dbReference type="InterPro" id="IPR011604">
    <property type="entry name" value="PDDEXK-like_dom_sf"/>
</dbReference>
<evidence type="ECO:0000259" key="1">
    <source>
        <dbReference type="Pfam" id="PF12705"/>
    </source>
</evidence>
<dbReference type="SUPFAM" id="SSF52540">
    <property type="entry name" value="P-loop containing nucleoside triphosphate hydrolases"/>
    <property type="match status" value="1"/>
</dbReference>
<evidence type="ECO:0000313" key="3">
    <source>
        <dbReference type="Proteomes" id="UP001254608"/>
    </source>
</evidence>
<keyword evidence="3" id="KW-1185">Reference proteome</keyword>
<dbReference type="InterPro" id="IPR027417">
    <property type="entry name" value="P-loop_NTPase"/>
</dbReference>
<comment type="caution">
    <text evidence="2">The sequence shown here is derived from an EMBL/GenBank/DDBJ whole genome shotgun (WGS) entry which is preliminary data.</text>
</comment>
<dbReference type="EMBL" id="JAVRIC010000032">
    <property type="protein sequence ID" value="MDT0499005.1"/>
    <property type="molecule type" value="Genomic_DNA"/>
</dbReference>
<gene>
    <name evidence="2" type="ORF">RM530_16810</name>
</gene>
<dbReference type="Proteomes" id="UP001254608">
    <property type="component" value="Unassembled WGS sequence"/>
</dbReference>
<sequence>MTLTASDRLARALREDDSIARRASGSSVWEAPAIFSLRQWTQTTWAAGWPQEQLLHASQELALWRDAISADEAGAALLAPLSAAREARRADQLAIRYRMRLEPAGTGHSGSLREDHAAFLRWRQRVHARMRREHWLSGAQLPEALARRIDSGVESVPARIRLAGFVNAPAPNEQALLDSLRAAGSDIDWATPDTPPSQLLAQRPADAETQFRNIALAIRAQLAPSVGQTQAPPRIVVALPDPDGRRELLESSFRPILAPWLEQASEGPRPCPWRWDSGRPLVDQPYIDAALAVCELRLQGNAPASISRLLLSSAIWTDAERLSLARSDERLRDRGWPQIRMPRLLEVLAPPMRERFETLANTIRSASARALPSDWATHYDARLETLGWPGSMALDSASFQTLREWPRLLARFSAMDGQLGRVNAGEALLWLRELARATRFEVRADHLQPILLMRLDEAASLPCDVLHVADLDATAIPLPAEASAYLPLELQIAAGVPGAAPAPTLEHARALAAALQTRAPEVRLYCPEVDERGAELLPSALFAAAPSWQAEPSPRLACALDHETAAGSRALIPASDPVPAVSAEELLGLRADSGLFRAWFESPFFAFCLYRLGVRGLELPRRGLDPRTQGNVVHGVLESVWSQLHDSQGLAARDAAALGAMVGESLDRLLVQQMPVADYGAVQVSLERERIADVVAQWLAHERRRVDAFHVERLESPVETTVGGLPLRLRIDRIDRISTPDGERWMVLDYKTGREADPRGWNVDRMSEPQLPLYASHAVGAATGVPRVDAICFAHLKDGHPALSALTNWRERLIEADTGSIKHDWDELLSLWRAGLEQAARGFLAGEAVLRPDVNARSNYAELLTLAGRDLDDAE</sequence>